<gene>
    <name evidence="2" type="ORF">BG011_009322</name>
</gene>
<dbReference type="Gene3D" id="2.130.10.30">
    <property type="entry name" value="Regulator of chromosome condensation 1/beta-lactamase-inhibitor protein II"/>
    <property type="match status" value="2"/>
</dbReference>
<accession>A0A9P6PNL8</accession>
<protein>
    <recommendedName>
        <fullName evidence="4">RCC1/BLIP-II</fullName>
    </recommendedName>
</protein>
<dbReference type="OrthoDB" id="10256179at2759"/>
<comment type="caution">
    <text evidence="2">The sequence shown here is derived from an EMBL/GenBank/DDBJ whole genome shotgun (WGS) entry which is preliminary data.</text>
</comment>
<feature type="repeat" description="RCC1" evidence="1">
    <location>
        <begin position="360"/>
        <end position="419"/>
    </location>
</feature>
<dbReference type="GO" id="GO:0034551">
    <property type="term" value="P:mitochondrial respiratory chain complex III assembly"/>
    <property type="evidence" value="ECO:0007669"/>
    <property type="project" value="TreeGrafter"/>
</dbReference>
<dbReference type="PROSITE" id="PS50012">
    <property type="entry name" value="RCC1_3"/>
    <property type="match status" value="1"/>
</dbReference>
<dbReference type="Pfam" id="PF13540">
    <property type="entry name" value="RCC1_2"/>
    <property type="match status" value="1"/>
</dbReference>
<dbReference type="InterPro" id="IPR009091">
    <property type="entry name" value="RCC1/BLIP-II"/>
</dbReference>
<sequence length="615" mass="65268">MTMLRLGHQTSCRLISRTAGIAPATFASTSRTRLISTTNATGPRLLQQQQAQAQSWTPTASWFLGAGVVFTGVSLVLQSPSLGMTNSAISNDAPNSTSSPSLGARLAGYFQKKPAPISQDEIVLDTDLTVTSWKQQEQTGLIKVPGVMLWGSNKNGLIDPSGKSAGVIQIPQRLVAFEGKVLRDLKLGDDVAVAVDEDGNVYQWGAGFNSEAHQPEITLRNRDISQIAICDTKLYGLSKDGTHVYVLPKVRPANGPSKAAIEYENKAKKSAWRYIGLGGGSGEQDPLTQLPIAELLHKDEKIKSITSGKSSMLMLTSEGRVFASDDGLSASLIGSREFRESKILEISCGEVHSLARDDQGRAWAWGINGFGQLAQGVYSHANLKLAQPTLVKDISGADDEVECVKVAAGGQTSFFVIKDKDAFKVKAAGMGQWGQLGNGTYTHIQGSLVSMDPISNLEEYRESENKMVPIGIHDLAIGSTHGFVVLDNAIIGEAPPTTGSAVTHGRDVLAWGQNTYYQLLTGKRTNKTEPVHALPLDSDMLQAADKAVAAIAKGSPGKNAATSTSSSLSATNRLQLMPAQPITVTGKQTVASLMEPRIVAGNGISGVYCAVLASP</sequence>
<dbReference type="Proteomes" id="UP000726737">
    <property type="component" value="Unassembled WGS sequence"/>
</dbReference>
<evidence type="ECO:0000256" key="1">
    <source>
        <dbReference type="PROSITE-ProRule" id="PRU00235"/>
    </source>
</evidence>
<keyword evidence="3" id="KW-1185">Reference proteome</keyword>
<evidence type="ECO:0000313" key="3">
    <source>
        <dbReference type="Proteomes" id="UP000726737"/>
    </source>
</evidence>
<dbReference type="InterPro" id="IPR000408">
    <property type="entry name" value="Reg_chr_condens"/>
</dbReference>
<dbReference type="GO" id="GO:0005743">
    <property type="term" value="C:mitochondrial inner membrane"/>
    <property type="evidence" value="ECO:0007669"/>
    <property type="project" value="TreeGrafter"/>
</dbReference>
<organism evidence="2 3">
    <name type="scientific">Mortierella polycephala</name>
    <dbReference type="NCBI Taxonomy" id="41804"/>
    <lineage>
        <taxon>Eukaryota</taxon>
        <taxon>Fungi</taxon>
        <taxon>Fungi incertae sedis</taxon>
        <taxon>Mucoromycota</taxon>
        <taxon>Mortierellomycotina</taxon>
        <taxon>Mortierellomycetes</taxon>
        <taxon>Mortierellales</taxon>
        <taxon>Mortierellaceae</taxon>
        <taxon>Mortierella</taxon>
    </lineage>
</organism>
<reference evidence="2" key="1">
    <citation type="journal article" date="2020" name="Fungal Divers.">
        <title>Resolving the Mortierellaceae phylogeny through synthesis of multi-gene phylogenetics and phylogenomics.</title>
        <authorList>
            <person name="Vandepol N."/>
            <person name="Liber J."/>
            <person name="Desiro A."/>
            <person name="Na H."/>
            <person name="Kennedy M."/>
            <person name="Barry K."/>
            <person name="Grigoriev I.V."/>
            <person name="Miller A.N."/>
            <person name="O'Donnell K."/>
            <person name="Stajich J.E."/>
            <person name="Bonito G."/>
        </authorList>
    </citation>
    <scope>NUCLEOTIDE SEQUENCE</scope>
    <source>
        <strain evidence="2">KOD948</strain>
    </source>
</reference>
<name>A0A9P6PNL8_9FUNG</name>
<dbReference type="AlphaFoldDB" id="A0A9P6PNL8"/>
<dbReference type="InterPro" id="IPR053245">
    <property type="entry name" value="MitoProcess-Associated"/>
</dbReference>
<evidence type="ECO:0008006" key="4">
    <source>
        <dbReference type="Google" id="ProtNLM"/>
    </source>
</evidence>
<proteinExistence type="predicted"/>
<dbReference type="EMBL" id="JAAAJA010000823">
    <property type="protein sequence ID" value="KAG0249431.1"/>
    <property type="molecule type" value="Genomic_DNA"/>
</dbReference>
<dbReference type="SUPFAM" id="SSF50985">
    <property type="entry name" value="RCC1/BLIP-II"/>
    <property type="match status" value="1"/>
</dbReference>
<dbReference type="PANTHER" id="PTHR47563:SF1">
    <property type="entry name" value="PROTEIN FMP25, MITOCHONDRIAL"/>
    <property type="match status" value="1"/>
</dbReference>
<dbReference type="PANTHER" id="PTHR47563">
    <property type="entry name" value="PROTEIN FMP25, MITOCHONDRIAL"/>
    <property type="match status" value="1"/>
</dbReference>
<evidence type="ECO:0000313" key="2">
    <source>
        <dbReference type="EMBL" id="KAG0249431.1"/>
    </source>
</evidence>